<name>A0A972VW32_9GAMM</name>
<proteinExistence type="predicted"/>
<dbReference type="EMBL" id="JABMOJ010000165">
    <property type="protein sequence ID" value="NQV64611.1"/>
    <property type="molecule type" value="Genomic_DNA"/>
</dbReference>
<dbReference type="Proteomes" id="UP000754644">
    <property type="component" value="Unassembled WGS sequence"/>
</dbReference>
<organism evidence="1 2">
    <name type="scientific">SAR86 cluster bacterium</name>
    <dbReference type="NCBI Taxonomy" id="2030880"/>
    <lineage>
        <taxon>Bacteria</taxon>
        <taxon>Pseudomonadati</taxon>
        <taxon>Pseudomonadota</taxon>
        <taxon>Gammaproteobacteria</taxon>
        <taxon>SAR86 cluster</taxon>
    </lineage>
</organism>
<protein>
    <submittedName>
        <fullName evidence="1">Uncharacterized protein</fullName>
    </submittedName>
</protein>
<evidence type="ECO:0000313" key="2">
    <source>
        <dbReference type="Proteomes" id="UP000754644"/>
    </source>
</evidence>
<gene>
    <name evidence="1" type="ORF">HQ497_04525</name>
</gene>
<comment type="caution">
    <text evidence="1">The sequence shown here is derived from an EMBL/GenBank/DDBJ whole genome shotgun (WGS) entry which is preliminary data.</text>
</comment>
<feature type="non-terminal residue" evidence="1">
    <location>
        <position position="1"/>
    </location>
</feature>
<accession>A0A972VW32</accession>
<evidence type="ECO:0000313" key="1">
    <source>
        <dbReference type="EMBL" id="NQV64611.1"/>
    </source>
</evidence>
<sequence>YATWLTLANLNAEDILGFFTQLDAFRRHERFNQFMAVSALLATSTEAQQRNSETLLARWQQLHQACTSVSASELPAGLQGPAISQAMRALQLSRIKAVLAELIAH</sequence>
<dbReference type="AlphaFoldDB" id="A0A972VW32"/>
<reference evidence="1" key="1">
    <citation type="submission" date="2020-05" db="EMBL/GenBank/DDBJ databases">
        <title>Sulfur intermediates as new biogeochemical hubs in an aquatic model microbial ecosystem.</title>
        <authorList>
            <person name="Vigneron A."/>
        </authorList>
    </citation>
    <scope>NUCLEOTIDE SEQUENCE</scope>
    <source>
        <strain evidence="1">Bin.250</strain>
    </source>
</reference>